<accession>A0A8X6QS88</accession>
<protein>
    <submittedName>
        <fullName evidence="1">Uncharacterized protein</fullName>
    </submittedName>
</protein>
<keyword evidence="2" id="KW-1185">Reference proteome</keyword>
<name>A0A8X6QS88_NEPPI</name>
<organism evidence="1 2">
    <name type="scientific">Nephila pilipes</name>
    <name type="common">Giant wood spider</name>
    <name type="synonym">Nephila maculata</name>
    <dbReference type="NCBI Taxonomy" id="299642"/>
    <lineage>
        <taxon>Eukaryota</taxon>
        <taxon>Metazoa</taxon>
        <taxon>Ecdysozoa</taxon>
        <taxon>Arthropoda</taxon>
        <taxon>Chelicerata</taxon>
        <taxon>Arachnida</taxon>
        <taxon>Araneae</taxon>
        <taxon>Araneomorphae</taxon>
        <taxon>Entelegynae</taxon>
        <taxon>Araneoidea</taxon>
        <taxon>Nephilidae</taxon>
        <taxon>Nephila</taxon>
    </lineage>
</organism>
<sequence length="45" mass="5446">FESYGIRVLHVFERKQTINERMEDLPRKTFCTPDLKSEMKEIKSD</sequence>
<comment type="caution">
    <text evidence="1">The sequence shown here is derived from an EMBL/GenBank/DDBJ whole genome shotgun (WGS) entry which is preliminary data.</text>
</comment>
<evidence type="ECO:0000313" key="2">
    <source>
        <dbReference type="Proteomes" id="UP000887013"/>
    </source>
</evidence>
<gene>
    <name evidence="1" type="ORF">NPIL_436761</name>
</gene>
<dbReference type="Proteomes" id="UP000887013">
    <property type="component" value="Unassembled WGS sequence"/>
</dbReference>
<dbReference type="AlphaFoldDB" id="A0A8X6QS88"/>
<proteinExistence type="predicted"/>
<evidence type="ECO:0000313" key="1">
    <source>
        <dbReference type="EMBL" id="GFU34015.1"/>
    </source>
</evidence>
<reference evidence="1" key="1">
    <citation type="submission" date="2020-08" db="EMBL/GenBank/DDBJ databases">
        <title>Multicomponent nature underlies the extraordinary mechanical properties of spider dragline silk.</title>
        <authorList>
            <person name="Kono N."/>
            <person name="Nakamura H."/>
            <person name="Mori M."/>
            <person name="Yoshida Y."/>
            <person name="Ohtoshi R."/>
            <person name="Malay A.D."/>
            <person name="Moran D.A.P."/>
            <person name="Tomita M."/>
            <person name="Numata K."/>
            <person name="Arakawa K."/>
        </authorList>
    </citation>
    <scope>NUCLEOTIDE SEQUENCE</scope>
</reference>
<dbReference type="EMBL" id="BMAW01034165">
    <property type="protein sequence ID" value="GFU34015.1"/>
    <property type="molecule type" value="Genomic_DNA"/>
</dbReference>
<feature type="non-terminal residue" evidence="1">
    <location>
        <position position="1"/>
    </location>
</feature>